<comment type="caution">
    <text evidence="1">The sequence shown here is derived from an EMBL/GenBank/DDBJ whole genome shotgun (WGS) entry which is preliminary data.</text>
</comment>
<dbReference type="Gene3D" id="2.40.10.10">
    <property type="entry name" value="Trypsin-like serine proteases"/>
    <property type="match status" value="2"/>
</dbReference>
<proteinExistence type="predicted"/>
<dbReference type="AlphaFoldDB" id="A0A1F8GI19"/>
<dbReference type="InterPro" id="IPR043504">
    <property type="entry name" value="Peptidase_S1_PA_chymotrypsin"/>
</dbReference>
<accession>A0A1F8GI19</accession>
<dbReference type="Pfam" id="PF13365">
    <property type="entry name" value="Trypsin_2"/>
    <property type="match status" value="1"/>
</dbReference>
<evidence type="ECO:0000313" key="1">
    <source>
        <dbReference type="EMBL" id="OGN24690.1"/>
    </source>
</evidence>
<reference evidence="1 2" key="1">
    <citation type="journal article" date="2016" name="Nat. Commun.">
        <title>Thousands of microbial genomes shed light on interconnected biogeochemical processes in an aquifer system.</title>
        <authorList>
            <person name="Anantharaman K."/>
            <person name="Brown C.T."/>
            <person name="Hug L.A."/>
            <person name="Sharon I."/>
            <person name="Castelle C.J."/>
            <person name="Probst A.J."/>
            <person name="Thomas B.C."/>
            <person name="Singh A."/>
            <person name="Wilkins M.J."/>
            <person name="Karaoz U."/>
            <person name="Brodie E.L."/>
            <person name="Williams K.H."/>
            <person name="Hubbard S.S."/>
            <person name="Banfield J.F."/>
        </authorList>
    </citation>
    <scope>NUCLEOTIDE SEQUENCE [LARGE SCALE GENOMIC DNA]</scope>
</reference>
<organism evidence="1 2">
    <name type="scientific">Candidatus Yanofskybacteria bacterium RIFCSPLOWO2_01_FULL_43_22</name>
    <dbReference type="NCBI Taxonomy" id="1802695"/>
    <lineage>
        <taxon>Bacteria</taxon>
        <taxon>Candidatus Yanofskyibacteriota</taxon>
    </lineage>
</organism>
<evidence type="ECO:0008006" key="3">
    <source>
        <dbReference type="Google" id="ProtNLM"/>
    </source>
</evidence>
<dbReference type="InterPro" id="IPR009003">
    <property type="entry name" value="Peptidase_S1_PA"/>
</dbReference>
<gene>
    <name evidence="1" type="ORF">A3A13_01300</name>
</gene>
<protein>
    <recommendedName>
        <fullName evidence="3">Serine protease</fullName>
    </recommendedName>
</protein>
<dbReference type="SUPFAM" id="SSF50494">
    <property type="entry name" value="Trypsin-like serine proteases"/>
    <property type="match status" value="1"/>
</dbReference>
<evidence type="ECO:0000313" key="2">
    <source>
        <dbReference type="Proteomes" id="UP000178911"/>
    </source>
</evidence>
<name>A0A1F8GI19_9BACT</name>
<dbReference type="EMBL" id="MGKJ01000010">
    <property type="protein sequence ID" value="OGN24690.1"/>
    <property type="molecule type" value="Genomic_DNA"/>
</dbReference>
<dbReference type="STRING" id="1802695.A3A13_01300"/>
<sequence>MNHIKTILLGFLGGTAAWFLFLSLSGNTPKEPVLALTPIPIVVSSDFWQKIVSDHILSTVAVQSFKGGNIIREGSGIVVSSDGIIITTFDVISGADVLQVFHKDKILRAKVMRYDGFKNLALLKVNSADMDVTRFDRNYQFQPGQDMVVSGKMVELSNSAVFAQRGMISYILSKDTVMDTEPNYFLSGSKVISNSGIVVGMSYLRNGSVHLITAETMDDFVKSYFQASEKQI</sequence>
<dbReference type="Proteomes" id="UP000178911">
    <property type="component" value="Unassembled WGS sequence"/>
</dbReference>